<sequence>MTIKKTGDAKVQSRDFKAVEEERSKEQELIVVSIVLIRVLIMTISSLKDILIAWPRRTKEKSTSTLQLPDLARQTG</sequence>
<reference evidence="1" key="2">
    <citation type="submission" date="2023-01" db="EMBL/GenBank/DDBJ databases">
        <authorList>
            <person name="Petersen C."/>
        </authorList>
    </citation>
    <scope>NUCLEOTIDE SEQUENCE</scope>
    <source>
        <strain evidence="1">IBT 15450</strain>
    </source>
</reference>
<evidence type="ECO:0000313" key="1">
    <source>
        <dbReference type="EMBL" id="KAJ6051579.1"/>
    </source>
</evidence>
<dbReference type="AlphaFoldDB" id="A0AAD6IJ99"/>
<reference evidence="1" key="1">
    <citation type="journal article" date="2023" name="IMA Fungus">
        <title>Comparative genomic study of the Penicillium genus elucidates a diverse pangenome and 15 lateral gene transfer events.</title>
        <authorList>
            <person name="Petersen C."/>
            <person name="Sorensen T."/>
            <person name="Nielsen M.R."/>
            <person name="Sondergaard T.E."/>
            <person name="Sorensen J.L."/>
            <person name="Fitzpatrick D.A."/>
            <person name="Frisvad J.C."/>
            <person name="Nielsen K.L."/>
        </authorList>
    </citation>
    <scope>NUCLEOTIDE SEQUENCE</scope>
    <source>
        <strain evidence="1">IBT 15450</strain>
    </source>
</reference>
<proteinExistence type="predicted"/>
<accession>A0AAD6IJ99</accession>
<protein>
    <submittedName>
        <fullName evidence="1">Uncharacterized protein</fullName>
    </submittedName>
</protein>
<evidence type="ECO:0000313" key="2">
    <source>
        <dbReference type="Proteomes" id="UP001219568"/>
    </source>
</evidence>
<comment type="caution">
    <text evidence="1">The sequence shown here is derived from an EMBL/GenBank/DDBJ whole genome shotgun (WGS) entry which is preliminary data.</text>
</comment>
<dbReference type="EMBL" id="JAQJZL010000002">
    <property type="protein sequence ID" value="KAJ6051579.1"/>
    <property type="molecule type" value="Genomic_DNA"/>
</dbReference>
<organism evidence="1 2">
    <name type="scientific">Penicillium canescens</name>
    <dbReference type="NCBI Taxonomy" id="5083"/>
    <lineage>
        <taxon>Eukaryota</taxon>
        <taxon>Fungi</taxon>
        <taxon>Dikarya</taxon>
        <taxon>Ascomycota</taxon>
        <taxon>Pezizomycotina</taxon>
        <taxon>Eurotiomycetes</taxon>
        <taxon>Eurotiomycetidae</taxon>
        <taxon>Eurotiales</taxon>
        <taxon>Aspergillaceae</taxon>
        <taxon>Penicillium</taxon>
    </lineage>
</organism>
<dbReference type="Proteomes" id="UP001219568">
    <property type="component" value="Unassembled WGS sequence"/>
</dbReference>
<keyword evidence="2" id="KW-1185">Reference proteome</keyword>
<gene>
    <name evidence="1" type="ORF">N7460_002113</name>
</gene>
<name>A0AAD6IJ99_PENCN</name>